<proteinExistence type="predicted"/>
<dbReference type="Gene3D" id="2.60.120.1140">
    <property type="entry name" value="Protein of unknown function DUF192"/>
    <property type="match status" value="1"/>
</dbReference>
<organism evidence="2 3">
    <name type="scientific">Rhodovulum sulfidophilum</name>
    <name type="common">Rhodobacter sulfidophilus</name>
    <dbReference type="NCBI Taxonomy" id="35806"/>
    <lineage>
        <taxon>Bacteria</taxon>
        <taxon>Pseudomonadati</taxon>
        <taxon>Pseudomonadota</taxon>
        <taxon>Alphaproteobacteria</taxon>
        <taxon>Rhodobacterales</taxon>
        <taxon>Paracoccaceae</taxon>
        <taxon>Rhodovulum</taxon>
    </lineage>
</organism>
<dbReference type="EMBL" id="QFPW01000001">
    <property type="protein sequence ID" value="PZQ52287.1"/>
    <property type="molecule type" value="Genomic_DNA"/>
</dbReference>
<gene>
    <name evidence="2" type="ORF">DI556_01105</name>
</gene>
<dbReference type="PANTHER" id="PTHR37953">
    <property type="entry name" value="UPF0127 PROTEIN MJ1496"/>
    <property type="match status" value="1"/>
</dbReference>
<feature type="chain" id="PRO_5016088410" description="DUF192 domain-containing protein" evidence="1">
    <location>
        <begin position="43"/>
        <end position="180"/>
    </location>
</feature>
<dbReference type="AlphaFoldDB" id="A0A2W5Q4L0"/>
<sequence>MSRDSGRRGIPVSERSFVPVGVFRRLALAALLIGLGAGSAAAADGVCDPTQVDIRDADGSARVTVEVVDTPATRERGLMFRESMPRYSGMLFVYEYPQPVYFWMENTLIPLDMLFFDASGRLERIHENAVPHDRTPIPGGQDIRFVLELNAGMAKTLDIEPGAELRHPAVDQAIAAWPCG</sequence>
<evidence type="ECO:0000313" key="3">
    <source>
        <dbReference type="Proteomes" id="UP000249185"/>
    </source>
</evidence>
<accession>A0A2W5Q4L0</accession>
<feature type="signal peptide" evidence="1">
    <location>
        <begin position="1"/>
        <end position="42"/>
    </location>
</feature>
<keyword evidence="1" id="KW-0732">Signal</keyword>
<dbReference type="InterPro" id="IPR003795">
    <property type="entry name" value="DUF192"/>
</dbReference>
<evidence type="ECO:0008006" key="4">
    <source>
        <dbReference type="Google" id="ProtNLM"/>
    </source>
</evidence>
<dbReference type="PANTHER" id="PTHR37953:SF1">
    <property type="entry name" value="UPF0127 PROTEIN MJ1496"/>
    <property type="match status" value="1"/>
</dbReference>
<evidence type="ECO:0000256" key="1">
    <source>
        <dbReference type="SAM" id="SignalP"/>
    </source>
</evidence>
<dbReference type="InterPro" id="IPR038695">
    <property type="entry name" value="Saro_0823-like_sf"/>
</dbReference>
<name>A0A2W5Q4L0_RHOSU</name>
<evidence type="ECO:0000313" key="2">
    <source>
        <dbReference type="EMBL" id="PZQ52287.1"/>
    </source>
</evidence>
<reference evidence="2 3" key="1">
    <citation type="submission" date="2017-08" db="EMBL/GenBank/DDBJ databases">
        <title>Infants hospitalized years apart are colonized by the same room-sourced microbial strains.</title>
        <authorList>
            <person name="Brooks B."/>
            <person name="Olm M.R."/>
            <person name="Firek B.A."/>
            <person name="Baker R."/>
            <person name="Thomas B.C."/>
            <person name="Morowitz M.J."/>
            <person name="Banfield J.F."/>
        </authorList>
    </citation>
    <scope>NUCLEOTIDE SEQUENCE [LARGE SCALE GENOMIC DNA]</scope>
    <source>
        <strain evidence="2">S2_005_002_R2_34</strain>
    </source>
</reference>
<dbReference type="Pfam" id="PF02643">
    <property type="entry name" value="DUF192"/>
    <property type="match status" value="1"/>
</dbReference>
<dbReference type="Proteomes" id="UP000249185">
    <property type="component" value="Unassembled WGS sequence"/>
</dbReference>
<protein>
    <recommendedName>
        <fullName evidence="4">DUF192 domain-containing protein</fullName>
    </recommendedName>
</protein>
<comment type="caution">
    <text evidence="2">The sequence shown here is derived from an EMBL/GenBank/DDBJ whole genome shotgun (WGS) entry which is preliminary data.</text>
</comment>